<organism evidence="1 2">
    <name type="scientific">Flavobacterium branchiicola</name>
    <dbReference type="NCBI Taxonomy" id="1114875"/>
    <lineage>
        <taxon>Bacteria</taxon>
        <taxon>Pseudomonadati</taxon>
        <taxon>Bacteroidota</taxon>
        <taxon>Flavobacteriia</taxon>
        <taxon>Flavobacteriales</taxon>
        <taxon>Flavobacteriaceae</taxon>
        <taxon>Flavobacterium</taxon>
    </lineage>
</organism>
<dbReference type="Proteomes" id="UP001595935">
    <property type="component" value="Unassembled WGS sequence"/>
</dbReference>
<evidence type="ECO:0000313" key="2">
    <source>
        <dbReference type="Proteomes" id="UP001595935"/>
    </source>
</evidence>
<sequence>MKFHFSIILFLILNASIYSQIKIINGIEIEILKAKRPSDFSTLLLRGITFDETKYEYIMVKCKVKSIEGNHARISAFSLVDTINKIRYRVGDYLGYAGVVGNPERNYFRKTKSENKNYSSNLPQYNPMEIDQFPKFNLEGYSNSEMPVEFGTKKNPDSSIVYFGQTNYKNFKAELFFIVPMELKISTFNLYYRDSNLGTVTIE</sequence>
<comment type="caution">
    <text evidence="1">The sequence shown here is derived from an EMBL/GenBank/DDBJ whole genome shotgun (WGS) entry which is preliminary data.</text>
</comment>
<accession>A0ABV9PEX0</accession>
<proteinExistence type="predicted"/>
<gene>
    <name evidence="1" type="ORF">ACFO5S_10335</name>
</gene>
<evidence type="ECO:0000313" key="1">
    <source>
        <dbReference type="EMBL" id="MFC4747847.1"/>
    </source>
</evidence>
<dbReference type="RefSeq" id="WP_213257855.1">
    <property type="nucleotide sequence ID" value="NZ_JAGYWA010000004.1"/>
</dbReference>
<name>A0ABV9PEX0_9FLAO</name>
<reference evidence="2" key="1">
    <citation type="journal article" date="2019" name="Int. J. Syst. Evol. Microbiol.">
        <title>The Global Catalogue of Microorganisms (GCM) 10K type strain sequencing project: providing services to taxonomists for standard genome sequencing and annotation.</title>
        <authorList>
            <consortium name="The Broad Institute Genomics Platform"/>
            <consortium name="The Broad Institute Genome Sequencing Center for Infectious Disease"/>
            <person name="Wu L."/>
            <person name="Ma J."/>
        </authorList>
    </citation>
    <scope>NUCLEOTIDE SEQUENCE [LARGE SCALE GENOMIC DNA]</scope>
    <source>
        <strain evidence="2">WYCCWR 13023</strain>
    </source>
</reference>
<keyword evidence="2" id="KW-1185">Reference proteome</keyword>
<dbReference type="EMBL" id="JBHSGV010000004">
    <property type="protein sequence ID" value="MFC4747847.1"/>
    <property type="molecule type" value="Genomic_DNA"/>
</dbReference>
<protein>
    <submittedName>
        <fullName evidence="1">Uncharacterized protein</fullName>
    </submittedName>
</protein>